<dbReference type="InterPro" id="IPR024072">
    <property type="entry name" value="DHFR-like_dom_sf"/>
</dbReference>
<dbReference type="PROSITE" id="PS00903">
    <property type="entry name" value="CYT_DCMP_DEAMINASES_1"/>
    <property type="match status" value="1"/>
</dbReference>
<evidence type="ECO:0000256" key="2">
    <source>
        <dbReference type="ARBA" id="ARBA00004882"/>
    </source>
</evidence>
<dbReference type="InterPro" id="IPR016192">
    <property type="entry name" value="APOBEC/CMP_deaminase_Zn-bd"/>
</dbReference>
<evidence type="ECO:0000256" key="9">
    <source>
        <dbReference type="ARBA" id="ARBA00022857"/>
    </source>
</evidence>
<keyword evidence="12" id="KW-0378">Hydrolase</keyword>
<keyword evidence="11" id="KW-0511">Multifunctional enzyme</keyword>
<comment type="cofactor">
    <cofactor evidence="12">
        <name>Zn(2+)</name>
        <dbReference type="ChEBI" id="CHEBI:29105"/>
    </cofactor>
    <text evidence="12">Binds 1 zinc ion.</text>
</comment>
<comment type="catalytic activity">
    <reaction evidence="12">
        <text>5-amino-6-(5-phospho-D-ribitylamino)uracil + NADP(+) = 5-amino-6-(5-phospho-D-ribosylamino)uracil + NADPH + H(+)</text>
        <dbReference type="Rhea" id="RHEA:17845"/>
        <dbReference type="ChEBI" id="CHEBI:15378"/>
        <dbReference type="ChEBI" id="CHEBI:57783"/>
        <dbReference type="ChEBI" id="CHEBI:58349"/>
        <dbReference type="ChEBI" id="CHEBI:58421"/>
        <dbReference type="ChEBI" id="CHEBI:58453"/>
        <dbReference type="EC" id="1.1.1.193"/>
    </reaction>
</comment>
<comment type="pathway">
    <text evidence="3 12">Cofactor biosynthesis; riboflavin biosynthesis; 5-amino-6-(D-ribitylamino)uracil from GTP: step 3/4.</text>
</comment>
<dbReference type="Pfam" id="PF01872">
    <property type="entry name" value="RibD_C"/>
    <property type="match status" value="1"/>
</dbReference>
<keyword evidence="6 12" id="KW-0686">Riboflavin biosynthesis</keyword>
<dbReference type="Pfam" id="PF00383">
    <property type="entry name" value="dCMP_cyt_deam_1"/>
    <property type="match status" value="1"/>
</dbReference>
<comment type="catalytic activity">
    <reaction evidence="12">
        <text>2,5-diamino-6-hydroxy-4-(5-phosphoribosylamino)-pyrimidine + H2O + H(+) = 5-amino-6-(5-phospho-D-ribosylamino)uracil + NH4(+)</text>
        <dbReference type="Rhea" id="RHEA:21868"/>
        <dbReference type="ChEBI" id="CHEBI:15377"/>
        <dbReference type="ChEBI" id="CHEBI:15378"/>
        <dbReference type="ChEBI" id="CHEBI:28938"/>
        <dbReference type="ChEBI" id="CHEBI:58453"/>
        <dbReference type="ChEBI" id="CHEBI:58614"/>
        <dbReference type="EC" id="3.5.4.26"/>
    </reaction>
</comment>
<evidence type="ECO:0000256" key="12">
    <source>
        <dbReference type="PIRNR" id="PIRNR006769"/>
    </source>
</evidence>
<evidence type="ECO:0000256" key="4">
    <source>
        <dbReference type="ARBA" id="ARBA00005259"/>
    </source>
</evidence>
<proteinExistence type="inferred from homology"/>
<keyword evidence="8 12" id="KW-0862">Zinc</keyword>
<dbReference type="PIRSF" id="PIRSF006769">
    <property type="entry name" value="RibD"/>
    <property type="match status" value="1"/>
</dbReference>
<evidence type="ECO:0000256" key="3">
    <source>
        <dbReference type="ARBA" id="ARBA00004910"/>
    </source>
</evidence>
<evidence type="ECO:0000256" key="5">
    <source>
        <dbReference type="ARBA" id="ARBA00007417"/>
    </source>
</evidence>
<dbReference type="Gene3D" id="3.40.430.10">
    <property type="entry name" value="Dihydrofolate Reductase, subunit A"/>
    <property type="match status" value="1"/>
</dbReference>
<evidence type="ECO:0000313" key="15">
    <source>
        <dbReference type="Proteomes" id="UP001500227"/>
    </source>
</evidence>
<protein>
    <recommendedName>
        <fullName evidence="12">Riboflavin biosynthesis protein RibD</fullName>
    </recommendedName>
    <domain>
        <recommendedName>
            <fullName evidence="12">Diaminohydroxyphosphoribosylaminopyrimidine deaminase</fullName>
            <shortName evidence="12">DRAP deaminase</shortName>
            <ecNumber evidence="12">3.5.4.26</ecNumber>
        </recommendedName>
        <alternativeName>
            <fullName evidence="12">Riboflavin-specific deaminase</fullName>
        </alternativeName>
    </domain>
    <domain>
        <recommendedName>
            <fullName evidence="12">5-amino-6-(5-phosphoribosylamino)uracil reductase</fullName>
            <ecNumber evidence="12">1.1.1.193</ecNumber>
        </recommendedName>
        <alternativeName>
            <fullName evidence="12">HTP reductase</fullName>
        </alternativeName>
    </domain>
</protein>
<keyword evidence="7 12" id="KW-0479">Metal-binding</keyword>
<comment type="function">
    <text evidence="1 12">Converts 2,5-diamino-6-(ribosylamino)-4(3h)-pyrimidinone 5'-phosphate into 5-amino-6-(ribosylamino)-2,4(1h,3h)-pyrimidinedione 5'-phosphate.</text>
</comment>
<feature type="domain" description="CMP/dCMP-type deaminase" evidence="13">
    <location>
        <begin position="1"/>
        <end position="121"/>
    </location>
</feature>
<evidence type="ECO:0000256" key="11">
    <source>
        <dbReference type="ARBA" id="ARBA00023268"/>
    </source>
</evidence>
<dbReference type="NCBIfam" id="TIGR00326">
    <property type="entry name" value="eubact_ribD"/>
    <property type="match status" value="1"/>
</dbReference>
<keyword evidence="10 12" id="KW-0560">Oxidoreductase</keyword>
<evidence type="ECO:0000256" key="1">
    <source>
        <dbReference type="ARBA" id="ARBA00002151"/>
    </source>
</evidence>
<dbReference type="Proteomes" id="UP001500227">
    <property type="component" value="Unassembled WGS sequence"/>
</dbReference>
<dbReference type="SUPFAM" id="SSF53597">
    <property type="entry name" value="Dihydrofolate reductase-like"/>
    <property type="match status" value="1"/>
</dbReference>
<dbReference type="InterPro" id="IPR016193">
    <property type="entry name" value="Cytidine_deaminase-like"/>
</dbReference>
<keyword evidence="15" id="KW-1185">Reference proteome</keyword>
<dbReference type="EMBL" id="BAABKD010000001">
    <property type="protein sequence ID" value="GAA5083909.1"/>
    <property type="molecule type" value="Genomic_DNA"/>
</dbReference>
<organism evidence="14 15">
    <name type="scientific">Paenalcaligenes hermetiae</name>
    <dbReference type="NCBI Taxonomy" id="1157987"/>
    <lineage>
        <taxon>Bacteria</taxon>
        <taxon>Pseudomonadati</taxon>
        <taxon>Pseudomonadota</taxon>
        <taxon>Betaproteobacteria</taxon>
        <taxon>Burkholderiales</taxon>
        <taxon>Alcaligenaceae</taxon>
        <taxon>Paenalcaligenes</taxon>
    </lineage>
</organism>
<dbReference type="InterPro" id="IPR002734">
    <property type="entry name" value="RibDG_C"/>
</dbReference>
<gene>
    <name evidence="14" type="primary">ribD</name>
    <name evidence="14" type="ORF">GCM10023337_00980</name>
</gene>
<dbReference type="NCBIfam" id="TIGR00227">
    <property type="entry name" value="ribD_Cterm"/>
    <property type="match status" value="1"/>
</dbReference>
<comment type="pathway">
    <text evidence="2 12">Cofactor biosynthesis; riboflavin biosynthesis; 5-amino-6-(D-ribitylamino)uracil from GTP: step 2/4.</text>
</comment>
<evidence type="ECO:0000256" key="7">
    <source>
        <dbReference type="ARBA" id="ARBA00022723"/>
    </source>
</evidence>
<dbReference type="EC" id="1.1.1.193" evidence="12"/>
<dbReference type="PANTHER" id="PTHR38011:SF7">
    <property type="entry name" value="2,5-DIAMINO-6-RIBOSYLAMINO-4(3H)-PYRIMIDINONE 5'-PHOSPHATE REDUCTASE"/>
    <property type="match status" value="1"/>
</dbReference>
<comment type="caution">
    <text evidence="14">The sequence shown here is derived from an EMBL/GenBank/DDBJ whole genome shotgun (WGS) entry which is preliminary data.</text>
</comment>
<evidence type="ECO:0000256" key="8">
    <source>
        <dbReference type="ARBA" id="ARBA00022833"/>
    </source>
</evidence>
<dbReference type="InterPro" id="IPR011549">
    <property type="entry name" value="RibD_C"/>
</dbReference>
<dbReference type="PANTHER" id="PTHR38011">
    <property type="entry name" value="DIHYDROFOLATE REDUCTASE FAMILY PROTEIN (AFU_ORTHOLOGUE AFUA_8G06820)"/>
    <property type="match status" value="1"/>
</dbReference>
<comment type="similarity">
    <text evidence="4 12">In the N-terminal section; belongs to the cytidine and deoxycytidylate deaminase family.</text>
</comment>
<dbReference type="PROSITE" id="PS51747">
    <property type="entry name" value="CYT_DCMP_DEAMINASES_2"/>
    <property type="match status" value="1"/>
</dbReference>
<sequence>MQQALAAARQSLYITSPNPRVGCVIVHHNQIIARGATQMAGGAHAEVMAIRQAQSQGFTAWDEAVFYVTLEPCSHHGRTPPCVEALIALKPKQVVIAMLDPNPVVAGRGVQQLRTAGIEVITGVETEAALVINVGFVSRMVRNLPWVWLKTASSLDGRTALANGESKWITGAAARLDGQQFRARSCVVLTGIGTVLADDPQLNVRDIATPRQPIRAVIDSQLRFPLDAKMLDGHPVWIFTCVQQPDRLQPLADKNAQVIVLNANADGQVDLHSVMRWLAQQQINEVHVEAGARLNGALLQAGYVDSLISYIAPVLLGEGRPVTQINPLSHLDQAYRFELLQSQKVGDDVRLIMRQPQSWHTLLSHLQQLSQ</sequence>
<dbReference type="InterPro" id="IPR050765">
    <property type="entry name" value="Riboflavin_Biosynth_HTPR"/>
</dbReference>
<evidence type="ECO:0000259" key="13">
    <source>
        <dbReference type="PROSITE" id="PS51747"/>
    </source>
</evidence>
<dbReference type="EC" id="3.5.4.26" evidence="12"/>
<keyword evidence="9 12" id="KW-0521">NADP</keyword>
<accession>A0ABP9LWU7</accession>
<dbReference type="InterPro" id="IPR004794">
    <property type="entry name" value="Eubact_RibD"/>
</dbReference>
<evidence type="ECO:0000256" key="6">
    <source>
        <dbReference type="ARBA" id="ARBA00022619"/>
    </source>
</evidence>
<comment type="similarity">
    <text evidence="5 12">In the C-terminal section; belongs to the HTP reductase family.</text>
</comment>
<dbReference type="Gene3D" id="3.40.140.10">
    <property type="entry name" value="Cytidine Deaminase, domain 2"/>
    <property type="match status" value="1"/>
</dbReference>
<evidence type="ECO:0000256" key="10">
    <source>
        <dbReference type="ARBA" id="ARBA00023002"/>
    </source>
</evidence>
<dbReference type="InterPro" id="IPR002125">
    <property type="entry name" value="CMP_dCMP_dom"/>
</dbReference>
<evidence type="ECO:0000313" key="14">
    <source>
        <dbReference type="EMBL" id="GAA5083909.1"/>
    </source>
</evidence>
<reference evidence="15" key="1">
    <citation type="journal article" date="2019" name="Int. J. Syst. Evol. Microbiol.">
        <title>The Global Catalogue of Microorganisms (GCM) 10K type strain sequencing project: providing services to taxonomists for standard genome sequencing and annotation.</title>
        <authorList>
            <consortium name="The Broad Institute Genomics Platform"/>
            <consortium name="The Broad Institute Genome Sequencing Center for Infectious Disease"/>
            <person name="Wu L."/>
            <person name="Ma J."/>
        </authorList>
    </citation>
    <scope>NUCLEOTIDE SEQUENCE [LARGE SCALE GENOMIC DNA]</scope>
    <source>
        <strain evidence="15">JCM 18423</strain>
    </source>
</reference>
<name>A0ABP9LWU7_9BURK</name>
<dbReference type="SUPFAM" id="SSF53927">
    <property type="entry name" value="Cytidine deaminase-like"/>
    <property type="match status" value="1"/>
</dbReference>
<dbReference type="CDD" id="cd01284">
    <property type="entry name" value="Riboflavin_deaminase-reductase"/>
    <property type="match status" value="1"/>
</dbReference>